<dbReference type="EMBL" id="HG793137">
    <property type="protein sequence ID" value="CRL20306.1"/>
    <property type="molecule type" value="Genomic_DNA"/>
</dbReference>
<dbReference type="Proteomes" id="UP000053732">
    <property type="component" value="Unassembled WGS sequence"/>
</dbReference>
<dbReference type="Pfam" id="PF25116">
    <property type="entry name" value="CBM87_Agd3"/>
    <property type="match status" value="1"/>
</dbReference>
<reference evidence="5 6" key="1">
    <citation type="journal article" date="2014" name="Nat. Commun.">
        <title>Multiple recent horizontal transfers of a large genomic region in cheese making fungi.</title>
        <authorList>
            <person name="Cheeseman K."/>
            <person name="Ropars J."/>
            <person name="Renault P."/>
            <person name="Dupont J."/>
            <person name="Gouzy J."/>
            <person name="Branca A."/>
            <person name="Abraham A.L."/>
            <person name="Ceppi M."/>
            <person name="Conseiller E."/>
            <person name="Debuchy R."/>
            <person name="Malagnac F."/>
            <person name="Goarin A."/>
            <person name="Silar P."/>
            <person name="Lacoste S."/>
            <person name="Sallet E."/>
            <person name="Bensimon A."/>
            <person name="Giraud T."/>
            <person name="Brygoo Y."/>
        </authorList>
    </citation>
    <scope>NUCLEOTIDE SEQUENCE [LARGE SCALE GENOMIC DNA]</scope>
    <source>
        <strain evidence="6">FM 013</strain>
    </source>
</reference>
<dbReference type="Pfam" id="PF25117">
    <property type="entry name" value="Agd3_C"/>
    <property type="match status" value="1"/>
</dbReference>
<feature type="region of interest" description="Disordered" evidence="1">
    <location>
        <begin position="199"/>
        <end position="244"/>
    </location>
</feature>
<dbReference type="Pfam" id="PF25115">
    <property type="entry name" value="Agd3_CE"/>
    <property type="match status" value="1"/>
</dbReference>
<dbReference type="InterPro" id="IPR056827">
    <property type="entry name" value="CBM87_Agd3"/>
</dbReference>
<feature type="compositionally biased region" description="Low complexity" evidence="1">
    <location>
        <begin position="199"/>
        <end position="242"/>
    </location>
</feature>
<feature type="domain" description="Agd3 deacetylase" evidence="2">
    <location>
        <begin position="495"/>
        <end position="860"/>
    </location>
</feature>
<organism evidence="5 6">
    <name type="scientific">Penicillium camemberti (strain FM 013)</name>
    <dbReference type="NCBI Taxonomy" id="1429867"/>
    <lineage>
        <taxon>Eukaryota</taxon>
        <taxon>Fungi</taxon>
        <taxon>Dikarya</taxon>
        <taxon>Ascomycota</taxon>
        <taxon>Pezizomycotina</taxon>
        <taxon>Eurotiomycetes</taxon>
        <taxon>Eurotiomycetidae</taxon>
        <taxon>Eurotiales</taxon>
        <taxon>Aspergillaceae</taxon>
        <taxon>Penicillium</taxon>
    </lineage>
</organism>
<dbReference type="STRING" id="1429867.A0A0G4P1U7"/>
<evidence type="ECO:0000259" key="2">
    <source>
        <dbReference type="Pfam" id="PF25115"/>
    </source>
</evidence>
<gene>
    <name evidence="5" type="ORF">PCAMFM013_S004g000246</name>
</gene>
<proteinExistence type="predicted"/>
<evidence type="ECO:0000259" key="3">
    <source>
        <dbReference type="Pfam" id="PF25116"/>
    </source>
</evidence>
<feature type="domain" description="Agd3 C-terminal" evidence="4">
    <location>
        <begin position="861"/>
        <end position="927"/>
    </location>
</feature>
<evidence type="ECO:0000259" key="4">
    <source>
        <dbReference type="Pfam" id="PF25117"/>
    </source>
</evidence>
<feature type="domain" description="Agd3 CBM87" evidence="3">
    <location>
        <begin position="269"/>
        <end position="481"/>
    </location>
</feature>
<dbReference type="InterPro" id="IPR056825">
    <property type="entry name" value="Agd3_C"/>
</dbReference>
<dbReference type="PANTHER" id="PTHR31002:SF34">
    <property type="entry name" value="CELL WALL PROTEIN CWP1-RELATED"/>
    <property type="match status" value="1"/>
</dbReference>
<evidence type="ECO:0000313" key="5">
    <source>
        <dbReference type="EMBL" id="CRL20306.1"/>
    </source>
</evidence>
<dbReference type="InterPro" id="IPR050788">
    <property type="entry name" value="Yeast_SRP1/TIP1_CWP"/>
</dbReference>
<protein>
    <submittedName>
        <fullName evidence="5">Str. FM013</fullName>
    </submittedName>
</protein>
<keyword evidence="6" id="KW-1185">Reference proteome</keyword>
<sequence length="929" mass="98302">MYKDDDHAHYCRPAYCVTCPIENLVNIMVAVPVWALKVGCYYAFITCDTAPGIWPENTPTVIAYHPPVSTPSSTPSSSVGVSSTTLATSTHSLTTSVSVSVSLSSTPIGSSSSTVVPSTSTTSTFVTFTSSGAIPSESTSGSVTVAVSSVSSSIHTQSGSSSVSLGSASSSSVSYSGSSSANSSASSSVSSATSSSLVSSSADSSTPVSSSQASSSRASSATSSSAVSSPAVSSAPVSTSASMTTPRMSSTAISISASATATPLNHAVVAADILVIARDAASAGVASSGLNGYGIPFTTLIVPSAGVTLPDLNGTAGGNFGGIVVASEVSYEYGGTLGFQSALTTDQWNQLYAYQLEYDVRMVQYDVYPGPKFGTSAIGGCCDSGVEQLVSFTDISDFPTSGLKTGAGVSTSGLWHYPATITNTTSTKQIASFAPTTGFTTESVAGVISDFDGRQEMTFFIGFDTTWSSTSSYLQHAWITWVTRGLYAGYRRVNLNTQIDDMFLETEIYSPAGNNFRIRAQDMSKIASWTDEINAKMPAGSSYFVEIGHNGNGNIENSSDTSDSGWDACGAAIEYESPADTPLEWIKPLGTGTDLWPAVPTTYDWTATCTAMDELLAWWTTESNLNKFGHISHTFTHEEQDNATYSDVYKEISFNQAWLKAVGIDKATKFTSNGIIPPAITGLHNGDALRAWWENGITNCVGDNTRPALLNQENDMWPLFTTVAANGFDGMQVNPRWASRIYYNCDTPACTVAEWIATSAGSGTFQDLLDIEKGETMRHLFGLFHDGYMFHQANLRNIDVDPITINGVSEKYSIMQAWVETQVQEFVRLAEWPIITLTHQEMSASFLARFNRDKCGYSLSYATSNKKITAVTVSATGNTCTDPIPVTFPVAPTSTQGFATEQFGADPLTVWVKLSGSPVTFTLSTPVSL</sequence>
<dbReference type="AlphaFoldDB" id="A0A0G4P1U7"/>
<dbReference type="InterPro" id="IPR056826">
    <property type="entry name" value="Agd3_CE"/>
</dbReference>
<dbReference type="PANTHER" id="PTHR31002">
    <property type="entry name" value="SERIPAUPERIN"/>
    <property type="match status" value="1"/>
</dbReference>
<accession>A0A0G4P1U7</accession>
<evidence type="ECO:0000256" key="1">
    <source>
        <dbReference type="SAM" id="MobiDB-lite"/>
    </source>
</evidence>
<evidence type="ECO:0000313" key="6">
    <source>
        <dbReference type="Proteomes" id="UP000053732"/>
    </source>
</evidence>
<name>A0A0G4P1U7_PENC3</name>